<keyword evidence="7" id="KW-1185">Reference proteome</keyword>
<comment type="subcellular location">
    <subcellularLocation>
        <location evidence="1">Membrane</location>
    </subcellularLocation>
</comment>
<organism evidence="6 7">
    <name type="scientific">Rotaria socialis</name>
    <dbReference type="NCBI Taxonomy" id="392032"/>
    <lineage>
        <taxon>Eukaryota</taxon>
        <taxon>Metazoa</taxon>
        <taxon>Spiralia</taxon>
        <taxon>Gnathifera</taxon>
        <taxon>Rotifera</taxon>
        <taxon>Eurotatoria</taxon>
        <taxon>Bdelloidea</taxon>
        <taxon>Philodinida</taxon>
        <taxon>Philodinidae</taxon>
        <taxon>Rotaria</taxon>
    </lineage>
</organism>
<evidence type="ECO:0000256" key="4">
    <source>
        <dbReference type="ARBA" id="ARBA00022989"/>
    </source>
</evidence>
<dbReference type="Pfam" id="PF05434">
    <property type="entry name" value="Tmemb_9"/>
    <property type="match status" value="1"/>
</dbReference>
<evidence type="ECO:0000313" key="6">
    <source>
        <dbReference type="EMBL" id="CAF4152755.1"/>
    </source>
</evidence>
<proteinExistence type="inferred from homology"/>
<dbReference type="EMBL" id="CAJOBP010000269">
    <property type="protein sequence ID" value="CAF4152755.1"/>
    <property type="molecule type" value="Genomic_DNA"/>
</dbReference>
<comment type="caution">
    <text evidence="6">The sequence shown here is derived from an EMBL/GenBank/DDBJ whole genome shotgun (WGS) entry which is preliminary data.</text>
</comment>
<feature type="non-terminal residue" evidence="6">
    <location>
        <position position="1"/>
    </location>
</feature>
<dbReference type="InterPro" id="IPR008853">
    <property type="entry name" value="TMEM9/TMEM9B"/>
</dbReference>
<gene>
    <name evidence="6" type="ORF">UJA718_LOCUS3572</name>
</gene>
<evidence type="ECO:0000256" key="3">
    <source>
        <dbReference type="ARBA" id="ARBA00022692"/>
    </source>
</evidence>
<keyword evidence="4" id="KW-1133">Transmembrane helix</keyword>
<keyword evidence="3" id="KW-0812">Transmembrane</keyword>
<sequence length="33" mass="3993">STVLNLVTHEQSKWRKQVQQQRQSVYSKHEILN</sequence>
<name>A0A819YPW2_9BILA</name>
<evidence type="ECO:0000256" key="5">
    <source>
        <dbReference type="ARBA" id="ARBA00023136"/>
    </source>
</evidence>
<accession>A0A819YPW2</accession>
<evidence type="ECO:0000256" key="2">
    <source>
        <dbReference type="ARBA" id="ARBA00007264"/>
    </source>
</evidence>
<evidence type="ECO:0000313" key="7">
    <source>
        <dbReference type="Proteomes" id="UP000663873"/>
    </source>
</evidence>
<comment type="similarity">
    <text evidence="2">Belongs to the TMEM9 family.</text>
</comment>
<keyword evidence="5" id="KW-0472">Membrane</keyword>
<evidence type="ECO:0000256" key="1">
    <source>
        <dbReference type="ARBA" id="ARBA00004370"/>
    </source>
</evidence>
<protein>
    <submittedName>
        <fullName evidence="6">Uncharacterized protein</fullName>
    </submittedName>
</protein>
<dbReference type="AlphaFoldDB" id="A0A819YPW2"/>
<dbReference type="Proteomes" id="UP000663873">
    <property type="component" value="Unassembled WGS sequence"/>
</dbReference>
<reference evidence="6" key="1">
    <citation type="submission" date="2021-02" db="EMBL/GenBank/DDBJ databases">
        <authorList>
            <person name="Nowell W R."/>
        </authorList>
    </citation>
    <scope>NUCLEOTIDE SEQUENCE</scope>
</reference>
<dbReference type="GO" id="GO:0005765">
    <property type="term" value="C:lysosomal membrane"/>
    <property type="evidence" value="ECO:0007669"/>
    <property type="project" value="InterPro"/>
</dbReference>